<keyword evidence="1" id="KW-0812">Transmembrane</keyword>
<reference evidence="2 3" key="1">
    <citation type="submission" date="2023-07" db="EMBL/GenBank/DDBJ databases">
        <title>Sorghum-associated microbial communities from plants grown in Nebraska, USA.</title>
        <authorList>
            <person name="Schachtman D."/>
        </authorList>
    </citation>
    <scope>NUCLEOTIDE SEQUENCE [LARGE SCALE GENOMIC DNA]</scope>
    <source>
        <strain evidence="2 3">4138</strain>
    </source>
</reference>
<protein>
    <submittedName>
        <fullName evidence="2">Uncharacterized protein</fullName>
    </submittedName>
</protein>
<name>A0ABU1W5A8_9GAMM</name>
<evidence type="ECO:0000313" key="2">
    <source>
        <dbReference type="EMBL" id="MDR7123151.1"/>
    </source>
</evidence>
<comment type="caution">
    <text evidence="2">The sequence shown here is derived from an EMBL/GenBank/DDBJ whole genome shotgun (WGS) entry which is preliminary data.</text>
</comment>
<dbReference type="EMBL" id="JAVDWR010000038">
    <property type="protein sequence ID" value="MDR7123151.1"/>
    <property type="molecule type" value="Genomic_DNA"/>
</dbReference>
<sequence length="39" mass="4377">MADENFKESFGIGQLALFIVVFVVLLCLPPIISWLRIIA</sequence>
<keyword evidence="1" id="KW-0472">Membrane</keyword>
<proteinExistence type="predicted"/>
<keyword evidence="1" id="KW-1133">Transmembrane helix</keyword>
<feature type="transmembrane region" description="Helical" evidence="1">
    <location>
        <begin position="12"/>
        <end position="35"/>
    </location>
</feature>
<accession>A0ABU1W5A8</accession>
<dbReference type="Proteomes" id="UP001257909">
    <property type="component" value="Unassembled WGS sequence"/>
</dbReference>
<keyword evidence="3" id="KW-1185">Reference proteome</keyword>
<evidence type="ECO:0000313" key="3">
    <source>
        <dbReference type="Proteomes" id="UP001257909"/>
    </source>
</evidence>
<evidence type="ECO:0000256" key="1">
    <source>
        <dbReference type="SAM" id="Phobius"/>
    </source>
</evidence>
<gene>
    <name evidence="2" type="ORF">J2W69_004134</name>
</gene>
<organism evidence="2 3">
    <name type="scientific">Rheinheimera soli</name>
    <dbReference type="NCBI Taxonomy" id="443616"/>
    <lineage>
        <taxon>Bacteria</taxon>
        <taxon>Pseudomonadati</taxon>
        <taxon>Pseudomonadota</taxon>
        <taxon>Gammaproteobacteria</taxon>
        <taxon>Chromatiales</taxon>
        <taxon>Chromatiaceae</taxon>
        <taxon>Rheinheimera</taxon>
    </lineage>
</organism>